<dbReference type="Proteomes" id="UP001645859">
    <property type="component" value="Unassembled WGS sequence"/>
</dbReference>
<dbReference type="Gene3D" id="2.40.128.270">
    <property type="match status" value="1"/>
</dbReference>
<dbReference type="PROSITE" id="PS51257">
    <property type="entry name" value="PROKAR_LIPOPROTEIN"/>
    <property type="match status" value="1"/>
</dbReference>
<keyword evidence="1" id="KW-0732">Signal</keyword>
<accession>A0ABS1SCR5</accession>
<feature type="chain" id="PRO_5045794562" evidence="1">
    <location>
        <begin position="32"/>
        <end position="130"/>
    </location>
</feature>
<proteinExistence type="predicted"/>
<dbReference type="InterPro" id="IPR038670">
    <property type="entry name" value="HslJ-like_sf"/>
</dbReference>
<feature type="domain" description="DUF306" evidence="2">
    <location>
        <begin position="41"/>
        <end position="125"/>
    </location>
</feature>
<name>A0ABS1SCR5_9MICO</name>
<organism evidence="3 4">
    <name type="scientific">Leucobacter chromiireducens subsp. solipictus</name>
    <dbReference type="NCBI Taxonomy" id="398235"/>
    <lineage>
        <taxon>Bacteria</taxon>
        <taxon>Bacillati</taxon>
        <taxon>Actinomycetota</taxon>
        <taxon>Actinomycetes</taxon>
        <taxon>Micrococcales</taxon>
        <taxon>Microbacteriaceae</taxon>
        <taxon>Leucobacter</taxon>
    </lineage>
</organism>
<dbReference type="EMBL" id="QYAC01000001">
    <property type="protein sequence ID" value="MBL3678338.1"/>
    <property type="molecule type" value="Genomic_DNA"/>
</dbReference>
<evidence type="ECO:0000313" key="4">
    <source>
        <dbReference type="Proteomes" id="UP001645859"/>
    </source>
</evidence>
<comment type="caution">
    <text evidence="3">The sequence shown here is derived from an EMBL/GenBank/DDBJ whole genome shotgun (WGS) entry which is preliminary data.</text>
</comment>
<dbReference type="Pfam" id="PF03724">
    <property type="entry name" value="META"/>
    <property type="match status" value="1"/>
</dbReference>
<evidence type="ECO:0000259" key="2">
    <source>
        <dbReference type="Pfam" id="PF03724"/>
    </source>
</evidence>
<dbReference type="RefSeq" id="WP_202343557.1">
    <property type="nucleotide sequence ID" value="NZ_BAAAPI010000001.1"/>
</dbReference>
<keyword evidence="4" id="KW-1185">Reference proteome</keyword>
<dbReference type="InterPro" id="IPR005184">
    <property type="entry name" value="DUF306_Meta_HslJ"/>
</dbReference>
<protein>
    <submittedName>
        <fullName evidence="3">META domain-containing protein</fullName>
    </submittedName>
</protein>
<gene>
    <name evidence="3" type="ORF">D3230_03330</name>
</gene>
<evidence type="ECO:0000313" key="3">
    <source>
        <dbReference type="EMBL" id="MBL3678338.1"/>
    </source>
</evidence>
<reference evidence="3 4" key="1">
    <citation type="submission" date="2018-09" db="EMBL/GenBank/DDBJ databases">
        <title>Comparative genomics of Leucobacter spp.</title>
        <authorList>
            <person name="Reis A.C."/>
            <person name="Kolvenbach B.A."/>
            <person name="Corvini P.F.X."/>
            <person name="Nunes O.C."/>
        </authorList>
    </citation>
    <scope>NUCLEOTIDE SEQUENCE [LARGE SCALE GENOMIC DNA]</scope>
    <source>
        <strain evidence="3 4">TAN 31504</strain>
    </source>
</reference>
<sequence>MKIPTLRIAGVLTAAAAALLLASCATPGASGAVAGAWGTADTRGEPSLTFAPAAEGDGGEVSGNDGCNVIGGSYTLTNGTIEFGVLHSTMMFCEGVDTWLQHAHTGTVQGDTLTVRDESGAEIGTLERAK</sequence>
<evidence type="ECO:0000256" key="1">
    <source>
        <dbReference type="SAM" id="SignalP"/>
    </source>
</evidence>
<feature type="signal peptide" evidence="1">
    <location>
        <begin position="1"/>
        <end position="31"/>
    </location>
</feature>